<feature type="binding site" evidence="2">
    <location>
        <position position="73"/>
    </location>
    <ligand>
        <name>Fe cation</name>
        <dbReference type="ChEBI" id="CHEBI:24875"/>
    </ligand>
</feature>
<evidence type="ECO:0000256" key="2">
    <source>
        <dbReference type="PIRSR" id="PIRSR006232-1"/>
    </source>
</evidence>
<dbReference type="InterPro" id="IPR003829">
    <property type="entry name" value="Pirin_N_dom"/>
</dbReference>
<dbReference type="InterPro" id="IPR012093">
    <property type="entry name" value="Pirin"/>
</dbReference>
<comment type="cofactor">
    <cofactor evidence="2">
        <name>Fe cation</name>
        <dbReference type="ChEBI" id="CHEBI:24875"/>
    </cofactor>
    <text evidence="2">Binds 1 Fe cation per subunit.</text>
</comment>
<dbReference type="PIRSF" id="PIRSF006232">
    <property type="entry name" value="Pirin"/>
    <property type="match status" value="1"/>
</dbReference>
<dbReference type="OrthoDB" id="9780903at2"/>
<dbReference type="GO" id="GO:0046872">
    <property type="term" value="F:metal ion binding"/>
    <property type="evidence" value="ECO:0007669"/>
    <property type="project" value="UniProtKB-KW"/>
</dbReference>
<feature type="domain" description="Pirin N-terminal" evidence="4">
    <location>
        <begin position="34"/>
        <end position="139"/>
    </location>
</feature>
<evidence type="ECO:0000313" key="6">
    <source>
        <dbReference type="EMBL" id="AWN43487.1"/>
    </source>
</evidence>
<comment type="similarity">
    <text evidence="1 3">Belongs to the pirin family.</text>
</comment>
<dbReference type="InterPro" id="IPR011051">
    <property type="entry name" value="RmlC_Cupin_sf"/>
</dbReference>
<evidence type="ECO:0000259" key="4">
    <source>
        <dbReference type="Pfam" id="PF02678"/>
    </source>
</evidence>
<dbReference type="AlphaFoldDB" id="A0A2U8WBH6"/>
<dbReference type="EMBL" id="CP029550">
    <property type="protein sequence ID" value="AWN43487.1"/>
    <property type="molecule type" value="Genomic_DNA"/>
</dbReference>
<keyword evidence="2" id="KW-0408">Iron</keyword>
<reference evidence="7" key="1">
    <citation type="submission" date="2018-05" db="EMBL/GenBank/DDBJ databases">
        <title>Complete Genome Sequence of Methylobacterium sp. 17SD2-17.</title>
        <authorList>
            <person name="Srinivasan S."/>
        </authorList>
    </citation>
    <scope>NUCLEOTIDE SEQUENCE [LARGE SCALE GENOMIC DNA]</scope>
    <source>
        <strain evidence="7">17SD2-17</strain>
    </source>
</reference>
<evidence type="ECO:0000259" key="5">
    <source>
        <dbReference type="Pfam" id="PF05726"/>
    </source>
</evidence>
<feature type="binding site" evidence="2">
    <location>
        <position position="117"/>
    </location>
    <ligand>
        <name>Fe cation</name>
        <dbReference type="ChEBI" id="CHEBI:24875"/>
    </ligand>
</feature>
<dbReference type="PANTHER" id="PTHR13903:SF8">
    <property type="entry name" value="PIRIN"/>
    <property type="match status" value="1"/>
</dbReference>
<dbReference type="CDD" id="cd02247">
    <property type="entry name" value="cupin_pirin_C"/>
    <property type="match status" value="1"/>
</dbReference>
<dbReference type="CDD" id="cd02909">
    <property type="entry name" value="cupin_pirin_N"/>
    <property type="match status" value="1"/>
</dbReference>
<dbReference type="Gene3D" id="2.60.120.10">
    <property type="entry name" value="Jelly Rolls"/>
    <property type="match status" value="2"/>
</dbReference>
<proteinExistence type="inferred from homology"/>
<dbReference type="InterPro" id="IPR014710">
    <property type="entry name" value="RmlC-like_jellyroll"/>
</dbReference>
<evidence type="ECO:0000256" key="3">
    <source>
        <dbReference type="RuleBase" id="RU003457"/>
    </source>
</evidence>
<dbReference type="SUPFAM" id="SSF51182">
    <property type="entry name" value="RmlC-like cupins"/>
    <property type="match status" value="1"/>
</dbReference>
<dbReference type="PANTHER" id="PTHR13903">
    <property type="entry name" value="PIRIN-RELATED"/>
    <property type="match status" value="1"/>
</dbReference>
<keyword evidence="2" id="KW-0479">Metal-binding</keyword>
<evidence type="ECO:0008006" key="8">
    <source>
        <dbReference type="Google" id="ProtNLM"/>
    </source>
</evidence>
<accession>A0A2U8WBH6</accession>
<dbReference type="KEGG" id="mets:DK389_26990"/>
<protein>
    <recommendedName>
        <fullName evidence="8">Pirin family protein</fullName>
    </recommendedName>
</protein>
<name>A0A2U8WBH6_9HYPH</name>
<dbReference type="RefSeq" id="WP_109894331.1">
    <property type="nucleotide sequence ID" value="NZ_CP029550.1"/>
</dbReference>
<feature type="binding site" evidence="2">
    <location>
        <position position="119"/>
    </location>
    <ligand>
        <name>Fe cation</name>
        <dbReference type="ChEBI" id="CHEBI:24875"/>
    </ligand>
</feature>
<keyword evidence="7" id="KW-1185">Reference proteome</keyword>
<gene>
    <name evidence="6" type="ORF">DK389_26990</name>
</gene>
<evidence type="ECO:0000256" key="1">
    <source>
        <dbReference type="ARBA" id="ARBA00008416"/>
    </source>
</evidence>
<dbReference type="InterPro" id="IPR008778">
    <property type="entry name" value="Pirin_C_dom"/>
</dbReference>
<feature type="binding site" evidence="2">
    <location>
        <position position="75"/>
    </location>
    <ligand>
        <name>Fe cation</name>
        <dbReference type="ChEBI" id="CHEBI:24875"/>
    </ligand>
</feature>
<dbReference type="Pfam" id="PF05726">
    <property type="entry name" value="Pirin_C"/>
    <property type="match status" value="1"/>
</dbReference>
<organism evidence="6 7">
    <name type="scientific">Methylobacterium durans</name>
    <dbReference type="NCBI Taxonomy" id="2202825"/>
    <lineage>
        <taxon>Bacteria</taxon>
        <taxon>Pseudomonadati</taxon>
        <taxon>Pseudomonadota</taxon>
        <taxon>Alphaproteobacteria</taxon>
        <taxon>Hyphomicrobiales</taxon>
        <taxon>Methylobacteriaceae</taxon>
        <taxon>Methylobacterium</taxon>
    </lineage>
</organism>
<evidence type="ECO:0000313" key="7">
    <source>
        <dbReference type="Proteomes" id="UP000245926"/>
    </source>
</evidence>
<feature type="domain" description="Pirin C-terminal" evidence="5">
    <location>
        <begin position="192"/>
        <end position="291"/>
    </location>
</feature>
<dbReference type="Pfam" id="PF02678">
    <property type="entry name" value="Pirin"/>
    <property type="match status" value="1"/>
</dbReference>
<dbReference type="Proteomes" id="UP000245926">
    <property type="component" value="Chromosome"/>
</dbReference>
<sequence length="312" mass="34408">MSWHSADDPVPGDRFSCDAIRTLIVPRSRDLGSFAVRRALPSTACRMVGPFVFFDQMGPSEFLLGEGMDVRPHPHIGLSTVTYLFDGEIMHRDSLGTELPIRPGELNWMTAGRGITHSERTGSELRRTGSKLFGIQSWVALSARDEETAPSFEHYEASALPILAGEGKTVRLIAGEAFGARSPVRTSSPMVYADVMLKAGAVLPLDPTYDERAIYTVAGAIEIAGDGFGPGQLLVFRPGDRISVRATRDARFMVLGGEPMDGPRHLWWNFVSSRPERIEQAKEDWRQARFDSVPGDAEFIPLPEDPPPVRYP</sequence>